<feature type="transmembrane region" description="Helical" evidence="8">
    <location>
        <begin position="28"/>
        <end position="46"/>
    </location>
</feature>
<feature type="transmembrane region" description="Helical" evidence="8">
    <location>
        <begin position="186"/>
        <end position="205"/>
    </location>
</feature>
<dbReference type="AlphaFoldDB" id="A0A845MER2"/>
<dbReference type="PIRSF" id="PIRSF006066">
    <property type="entry name" value="HI0050"/>
    <property type="match status" value="1"/>
</dbReference>
<dbReference type="PANTHER" id="PTHR33362">
    <property type="entry name" value="SIALIC ACID TRAP TRANSPORTER PERMEASE PROTEIN SIAT-RELATED"/>
    <property type="match status" value="1"/>
</dbReference>
<keyword evidence="2" id="KW-1003">Cell membrane</keyword>
<feature type="transmembrane region" description="Helical" evidence="8">
    <location>
        <begin position="431"/>
        <end position="455"/>
    </location>
</feature>
<keyword evidence="6 8" id="KW-0472">Membrane</keyword>
<evidence type="ECO:0000256" key="7">
    <source>
        <dbReference type="RuleBase" id="RU369079"/>
    </source>
</evidence>
<accession>A0A845MER2</accession>
<keyword evidence="3 7" id="KW-0997">Cell inner membrane</keyword>
<evidence type="ECO:0000256" key="2">
    <source>
        <dbReference type="ARBA" id="ARBA00022475"/>
    </source>
</evidence>
<dbReference type="PANTHER" id="PTHR33362:SF5">
    <property type="entry name" value="C4-DICARBOXYLATE TRAP TRANSPORTER LARGE PERMEASE PROTEIN DCTM"/>
    <property type="match status" value="1"/>
</dbReference>
<comment type="subcellular location">
    <subcellularLocation>
        <location evidence="1 7">Cell inner membrane</location>
        <topology evidence="1 7">Multi-pass membrane protein</topology>
    </subcellularLocation>
</comment>
<comment type="caution">
    <text evidence="10">The sequence shown here is derived from an EMBL/GenBank/DDBJ whole genome shotgun (WGS) entry which is preliminary data.</text>
</comment>
<keyword evidence="7" id="KW-0813">Transport</keyword>
<protein>
    <submittedName>
        <fullName evidence="10">TRAP transporter large permease subunit</fullName>
    </submittedName>
</protein>
<feature type="transmembrane region" description="Helical" evidence="8">
    <location>
        <begin position="389"/>
        <end position="419"/>
    </location>
</feature>
<keyword evidence="5 8" id="KW-1133">Transmembrane helix</keyword>
<keyword evidence="4 8" id="KW-0812">Transmembrane</keyword>
<feature type="transmembrane region" description="Helical" evidence="8">
    <location>
        <begin position="285"/>
        <end position="309"/>
    </location>
</feature>
<feature type="transmembrane region" description="Helical" evidence="8">
    <location>
        <begin position="5"/>
        <end position="22"/>
    </location>
</feature>
<evidence type="ECO:0000256" key="5">
    <source>
        <dbReference type="ARBA" id="ARBA00022989"/>
    </source>
</evidence>
<comment type="function">
    <text evidence="7">Part of the tripartite ATP-independent periplasmic (TRAP) transport system.</text>
</comment>
<feature type="transmembrane region" description="Helical" evidence="8">
    <location>
        <begin position="255"/>
        <end position="273"/>
    </location>
</feature>
<dbReference type="InterPro" id="IPR010656">
    <property type="entry name" value="DctM"/>
</dbReference>
<dbReference type="Pfam" id="PF06808">
    <property type="entry name" value="DctM"/>
    <property type="match status" value="1"/>
</dbReference>
<evidence type="ECO:0000256" key="1">
    <source>
        <dbReference type="ARBA" id="ARBA00004429"/>
    </source>
</evidence>
<name>A0A845MER2_9PROT</name>
<sequence>MSGEIIGILGLVVLFALLAFRIPVGLAMVLVGIGGNFALSLALPYLRFEPYLHQFKSLLWNSVANYDLSVVPLFILMGYLASNANLSRDLFQGVNAFVGKYRGGVAMSAIGACAGFGAVCGSSLATASTMGRVALPELRRMNYAPGFATGVLAAGGTLGILIPPSVALVIYAIIVEASILEMFQAAIIPGLIAVLFFIFAIAVIVRIKPSLAPEAVPMPKAERRIAIRRLIPVLLIFGSIILGLGLGLFTPTPAAGIGVFLIFVYGLYLRRFGEGLTVARIKESLLATAVTSGMIYFILFGAEVLKGFFSRAGLPEALASWAGSSSLDPISVVIVMLIALIILGCFMDSLSMILVVVPFLWPVLVEINGGDYVTAATAAFSMDLNELKIWFGILSLIVIELGLITPPVGLNVFIISALAGDVKMKETFKGVMPFFGIELVRIALILTFPAIALFVPRLLSG</sequence>
<dbReference type="Proteomes" id="UP000445696">
    <property type="component" value="Unassembled WGS sequence"/>
</dbReference>
<feature type="domain" description="TRAP C4-dicarboxylate transport system permease DctM subunit" evidence="9">
    <location>
        <begin position="11"/>
        <end position="451"/>
    </location>
</feature>
<dbReference type="OrthoDB" id="9790209at2"/>
<organism evidence="10 11">
    <name type="scientific">Sneathiella chungangensis</name>
    <dbReference type="NCBI Taxonomy" id="1418234"/>
    <lineage>
        <taxon>Bacteria</taxon>
        <taxon>Pseudomonadati</taxon>
        <taxon>Pseudomonadota</taxon>
        <taxon>Alphaproteobacteria</taxon>
        <taxon>Sneathiellales</taxon>
        <taxon>Sneathiellaceae</taxon>
        <taxon>Sneathiella</taxon>
    </lineage>
</organism>
<reference evidence="10 11" key="1">
    <citation type="journal article" date="2014" name="Int. J. Syst. Evol. Microbiol.">
        <title>Sneathiella chungangensis sp. nov., isolated from a marine sand, and emended description of the genus Sneathiella.</title>
        <authorList>
            <person name="Siamphan C."/>
            <person name="Kim H."/>
            <person name="Lee J.S."/>
            <person name="Kim W."/>
        </authorList>
    </citation>
    <scope>NUCLEOTIDE SEQUENCE [LARGE SCALE GENOMIC DNA]</scope>
    <source>
        <strain evidence="10 11">KCTC 32476</strain>
    </source>
</reference>
<feature type="transmembrane region" description="Helical" evidence="8">
    <location>
        <begin position="226"/>
        <end position="249"/>
    </location>
</feature>
<gene>
    <name evidence="10" type="ORF">GQF03_09375</name>
</gene>
<dbReference type="GO" id="GO:0022857">
    <property type="term" value="F:transmembrane transporter activity"/>
    <property type="evidence" value="ECO:0007669"/>
    <property type="project" value="UniProtKB-UniRule"/>
</dbReference>
<feature type="transmembrane region" description="Helical" evidence="8">
    <location>
        <begin position="329"/>
        <end position="346"/>
    </location>
</feature>
<evidence type="ECO:0000256" key="6">
    <source>
        <dbReference type="ARBA" id="ARBA00023136"/>
    </source>
</evidence>
<evidence type="ECO:0000256" key="4">
    <source>
        <dbReference type="ARBA" id="ARBA00022692"/>
    </source>
</evidence>
<feature type="transmembrane region" description="Helical" evidence="8">
    <location>
        <begin position="58"/>
        <end position="81"/>
    </location>
</feature>
<feature type="transmembrane region" description="Helical" evidence="8">
    <location>
        <begin position="146"/>
        <end position="174"/>
    </location>
</feature>
<dbReference type="GO" id="GO:0005886">
    <property type="term" value="C:plasma membrane"/>
    <property type="evidence" value="ECO:0007669"/>
    <property type="project" value="UniProtKB-SubCell"/>
</dbReference>
<dbReference type="RefSeq" id="WP_161339009.1">
    <property type="nucleotide sequence ID" value="NZ_JBHSDG010000004.1"/>
</dbReference>
<feature type="transmembrane region" description="Helical" evidence="8">
    <location>
        <begin position="101"/>
        <end position="125"/>
    </location>
</feature>
<feature type="transmembrane region" description="Helical" evidence="8">
    <location>
        <begin position="353"/>
        <end position="369"/>
    </location>
</feature>
<keyword evidence="11" id="KW-1185">Reference proteome</keyword>
<evidence type="ECO:0000256" key="3">
    <source>
        <dbReference type="ARBA" id="ARBA00022519"/>
    </source>
</evidence>
<evidence type="ECO:0000259" key="9">
    <source>
        <dbReference type="Pfam" id="PF06808"/>
    </source>
</evidence>
<evidence type="ECO:0000256" key="8">
    <source>
        <dbReference type="SAM" id="Phobius"/>
    </source>
</evidence>
<dbReference type="EMBL" id="WTVA01000004">
    <property type="protein sequence ID" value="MZR22543.1"/>
    <property type="molecule type" value="Genomic_DNA"/>
</dbReference>
<proteinExistence type="predicted"/>
<evidence type="ECO:0000313" key="11">
    <source>
        <dbReference type="Proteomes" id="UP000445696"/>
    </source>
</evidence>
<evidence type="ECO:0000313" key="10">
    <source>
        <dbReference type="EMBL" id="MZR22543.1"/>
    </source>
</evidence>
<dbReference type="InterPro" id="IPR004681">
    <property type="entry name" value="TRAP_DctM"/>
</dbReference>